<feature type="region of interest" description="Disordered" evidence="1">
    <location>
        <begin position="522"/>
        <end position="573"/>
    </location>
</feature>
<dbReference type="Gene3D" id="1.10.10.10">
    <property type="entry name" value="Winged helix-like DNA-binding domain superfamily/Winged helix DNA-binding domain"/>
    <property type="match status" value="1"/>
</dbReference>
<dbReference type="Proteomes" id="UP000770661">
    <property type="component" value="Unassembled WGS sequence"/>
</dbReference>
<feature type="compositionally biased region" description="Basic residues" evidence="1">
    <location>
        <begin position="194"/>
        <end position="207"/>
    </location>
</feature>
<feature type="region of interest" description="Disordered" evidence="1">
    <location>
        <begin position="21"/>
        <end position="53"/>
    </location>
</feature>
<dbReference type="SUPFAM" id="SSF46785">
    <property type="entry name" value="Winged helix' DNA-binding domain"/>
    <property type="match status" value="1"/>
</dbReference>
<evidence type="ECO:0000259" key="2">
    <source>
        <dbReference type="Pfam" id="PF02257"/>
    </source>
</evidence>
<feature type="domain" description="RFX-type winged-helix" evidence="2">
    <location>
        <begin position="214"/>
        <end position="287"/>
    </location>
</feature>
<evidence type="ECO:0000313" key="3">
    <source>
        <dbReference type="EMBL" id="KAG0698660.1"/>
    </source>
</evidence>
<dbReference type="Pfam" id="PF02257">
    <property type="entry name" value="RFX_DNA_binding"/>
    <property type="match status" value="1"/>
</dbReference>
<feature type="compositionally biased region" description="Low complexity" evidence="1">
    <location>
        <begin position="524"/>
        <end position="536"/>
    </location>
</feature>
<dbReference type="OrthoDB" id="6362703at2759"/>
<proteinExistence type="predicted"/>
<protein>
    <recommendedName>
        <fullName evidence="2">RFX-type winged-helix domain-containing protein</fullName>
    </recommendedName>
</protein>
<dbReference type="GO" id="GO:0003677">
    <property type="term" value="F:DNA binding"/>
    <property type="evidence" value="ECO:0007669"/>
    <property type="project" value="InterPro"/>
</dbReference>
<dbReference type="InterPro" id="IPR003150">
    <property type="entry name" value="DNA-bd_RFX"/>
</dbReference>
<sequence>MIRRLNADRMHRDAAIVLPHVPLPGTLPTGGVRPGSGDGSTQKQPCRGASGKTGRFINIAVTPAGKDFPGRPLTEHCSWRENQEHCSGRENQEHCSWRENQEHCRGRENQEHCRGRENQEHCYKSDNPNSCFFIKEEDDLEEQSASQDVDDQDGRLIVDEMKEGQKEKYCLEESGQDEEERSFVLHSEDESQGRKGHGGPGLRKKRQERMTHGKQWILDNLLLVTATVSVVSLGDIEDAYRVACQEDGREPLSSNVLARLINEHFPQLGKYRQGSRGNQKIHYRNLQWRIPQDDLISSSANQDNLQDAPSSASENEAAIGVPSGNVTLLHDEDKKPVFSVSHRSIVQHPCPGKSTNEVLQAAKEAVARAATHPSLEGEDGDELGCEDAAKRLAQVVKWLKSEGKWDVLLKIFAHSASCTGTPCSPLCLMFRRVRRHVVSARHACYVLRLYSVLLKLHVASCTNNECGMTACPALRASRQMKRGREDELHEEEDQHLQQQEQLQHMTKKLNVRDSRPLSLKIRIPSPASSLPDSLPSTPSPPISPSHTLPPSPRRITPLCPMRVAGTPSESGGA</sequence>
<dbReference type="InterPro" id="IPR036390">
    <property type="entry name" value="WH_DNA-bd_sf"/>
</dbReference>
<gene>
    <name evidence="3" type="ORF">GWK47_025996</name>
</gene>
<organism evidence="3 4">
    <name type="scientific">Chionoecetes opilio</name>
    <name type="common">Atlantic snow crab</name>
    <name type="synonym">Cancer opilio</name>
    <dbReference type="NCBI Taxonomy" id="41210"/>
    <lineage>
        <taxon>Eukaryota</taxon>
        <taxon>Metazoa</taxon>
        <taxon>Ecdysozoa</taxon>
        <taxon>Arthropoda</taxon>
        <taxon>Crustacea</taxon>
        <taxon>Multicrustacea</taxon>
        <taxon>Malacostraca</taxon>
        <taxon>Eumalacostraca</taxon>
        <taxon>Eucarida</taxon>
        <taxon>Decapoda</taxon>
        <taxon>Pleocyemata</taxon>
        <taxon>Brachyura</taxon>
        <taxon>Eubrachyura</taxon>
        <taxon>Majoidea</taxon>
        <taxon>Majidae</taxon>
        <taxon>Chionoecetes</taxon>
    </lineage>
</organism>
<keyword evidence="4" id="KW-1185">Reference proteome</keyword>
<dbReference type="GO" id="GO:0006355">
    <property type="term" value="P:regulation of DNA-templated transcription"/>
    <property type="evidence" value="ECO:0007669"/>
    <property type="project" value="InterPro"/>
</dbReference>
<dbReference type="AlphaFoldDB" id="A0A8J8WAP9"/>
<dbReference type="Gene3D" id="1.20.1020.10">
    <property type="entry name" value="TAZ domain"/>
    <property type="match status" value="1"/>
</dbReference>
<accession>A0A8J8WAP9</accession>
<comment type="caution">
    <text evidence="3">The sequence shown here is derived from an EMBL/GenBank/DDBJ whole genome shotgun (WGS) entry which is preliminary data.</text>
</comment>
<evidence type="ECO:0000256" key="1">
    <source>
        <dbReference type="SAM" id="MobiDB-lite"/>
    </source>
</evidence>
<name>A0A8J8WAP9_CHIOP</name>
<feature type="compositionally biased region" description="Pro residues" evidence="1">
    <location>
        <begin position="537"/>
        <end position="552"/>
    </location>
</feature>
<feature type="region of interest" description="Disordered" evidence="1">
    <location>
        <begin position="169"/>
        <end position="208"/>
    </location>
</feature>
<evidence type="ECO:0000313" key="4">
    <source>
        <dbReference type="Proteomes" id="UP000770661"/>
    </source>
</evidence>
<dbReference type="EMBL" id="JACEEZ010025665">
    <property type="protein sequence ID" value="KAG0698660.1"/>
    <property type="molecule type" value="Genomic_DNA"/>
</dbReference>
<reference evidence="3" key="1">
    <citation type="submission" date="2020-07" db="EMBL/GenBank/DDBJ databases">
        <title>The High-quality genome of the commercially important snow crab, Chionoecetes opilio.</title>
        <authorList>
            <person name="Jeong J.-H."/>
            <person name="Ryu S."/>
        </authorList>
    </citation>
    <scope>NUCLEOTIDE SEQUENCE</scope>
    <source>
        <strain evidence="3">MADBK_172401_WGS</strain>
        <tissue evidence="3">Digestive gland</tissue>
    </source>
</reference>
<dbReference type="InterPro" id="IPR035898">
    <property type="entry name" value="TAZ_dom_sf"/>
</dbReference>
<feature type="compositionally biased region" description="Basic and acidic residues" evidence="1">
    <location>
        <begin position="181"/>
        <end position="193"/>
    </location>
</feature>
<dbReference type="InterPro" id="IPR036388">
    <property type="entry name" value="WH-like_DNA-bd_sf"/>
</dbReference>